<keyword evidence="10" id="KW-1185">Reference proteome</keyword>
<dbReference type="eggNOG" id="ENOG502RYQ6">
    <property type="taxonomic scope" value="Eukaryota"/>
</dbReference>
<name>A0A0E0DXG1_9ORYZ</name>
<dbReference type="PANTHER" id="PTHR47075:SF2">
    <property type="entry name" value="HELIX-LOOP-HELIX DNA-BINDING DOMAIN CONTAINING PROTEIN, EXPRESSED"/>
    <property type="match status" value="1"/>
</dbReference>
<evidence type="ECO:0000313" key="10">
    <source>
        <dbReference type="Proteomes" id="UP000008021"/>
    </source>
</evidence>
<evidence type="ECO:0000259" key="8">
    <source>
        <dbReference type="Pfam" id="PF23177"/>
    </source>
</evidence>
<comment type="similarity">
    <text evidence="1">Belongs to the bHLH protein family.</text>
</comment>
<feature type="compositionally biased region" description="Low complexity" evidence="7">
    <location>
        <begin position="380"/>
        <end position="417"/>
    </location>
</feature>
<evidence type="ECO:0000256" key="4">
    <source>
        <dbReference type="ARBA" id="ARBA00023163"/>
    </source>
</evidence>
<dbReference type="SUPFAM" id="SSF47459">
    <property type="entry name" value="HLH, helix-loop-helix DNA-binding domain"/>
    <property type="match status" value="1"/>
</dbReference>
<keyword evidence="3" id="KW-0238">DNA-binding</keyword>
<evidence type="ECO:0000256" key="7">
    <source>
        <dbReference type="SAM" id="MobiDB-lite"/>
    </source>
</evidence>
<accession>A0A0E0DXG1</accession>
<dbReference type="GO" id="GO:0046983">
    <property type="term" value="F:protein dimerization activity"/>
    <property type="evidence" value="ECO:0007669"/>
    <property type="project" value="InterPro"/>
</dbReference>
<dbReference type="EnsemblPlants" id="OMERI06G05000.1">
    <property type="protein sequence ID" value="OMERI06G05000.1"/>
    <property type="gene ID" value="OMERI06G05000"/>
</dbReference>
<dbReference type="Proteomes" id="UP000008021">
    <property type="component" value="Chromosome 6"/>
</dbReference>
<feature type="coiled-coil region" evidence="6">
    <location>
        <begin position="239"/>
        <end position="287"/>
    </location>
</feature>
<dbReference type="Gramene" id="OMERI06G05000.1">
    <property type="protein sequence ID" value="OMERI06G05000.1"/>
    <property type="gene ID" value="OMERI06G05000"/>
</dbReference>
<dbReference type="GO" id="GO:0003677">
    <property type="term" value="F:DNA binding"/>
    <property type="evidence" value="ECO:0007669"/>
    <property type="project" value="UniProtKB-KW"/>
</dbReference>
<evidence type="ECO:0000313" key="9">
    <source>
        <dbReference type="EnsemblPlants" id="OMERI06G05000.1"/>
    </source>
</evidence>
<feature type="region of interest" description="Disordered" evidence="7">
    <location>
        <begin position="162"/>
        <end position="205"/>
    </location>
</feature>
<dbReference type="STRING" id="40149.A0A0E0DXG1"/>
<keyword evidence="2" id="KW-0805">Transcription regulation</keyword>
<protein>
    <recommendedName>
        <fullName evidence="8">Iron-related transcription factor 3 bHLH domain-containing protein</fullName>
    </recommendedName>
</protein>
<sequence>MAIPSIIPIQRELSFCSRSANSPWDRWRRGFVVAAMCQLAGVRITQVCGWVAATRSPRARLLPPPFPLPTLPSLSVFVSLPSLLPRPSKSAAQAGVGGGGRWRRRRLLLLFLLTPPDWLPSPSTPAGSGGGWVGLRVQERKILGVNPLPMPQVRNQNLGMVADTESSGSLGGSSNAASDKAVDGSLDKRYQEKAPKKSHKAEREKLKRDQLNDLFVELSNPERQNSGKATVLGDAARVLRDLVSQVESLRKEQTALLTERQYVGSEKNELQEENIMLRAQILELHNELCARMGNNHLNQSNLAMSQPVANNGSNSATQPVPHHIWGNSPNLAMVHPTNTLSPLHNQHHQSAGASQVYASRPQELQLFPGTSVSTERERSQAGSGSTPATSSGLTDSLPGQLRLSLPQSSQEESSSGSKKGRKKG</sequence>
<feature type="compositionally biased region" description="Basic and acidic residues" evidence="7">
    <location>
        <begin position="180"/>
        <end position="205"/>
    </location>
</feature>
<keyword evidence="4" id="KW-0804">Transcription</keyword>
<organism evidence="9">
    <name type="scientific">Oryza meridionalis</name>
    <dbReference type="NCBI Taxonomy" id="40149"/>
    <lineage>
        <taxon>Eukaryota</taxon>
        <taxon>Viridiplantae</taxon>
        <taxon>Streptophyta</taxon>
        <taxon>Embryophyta</taxon>
        <taxon>Tracheophyta</taxon>
        <taxon>Spermatophyta</taxon>
        <taxon>Magnoliopsida</taxon>
        <taxon>Liliopsida</taxon>
        <taxon>Poales</taxon>
        <taxon>Poaceae</taxon>
        <taxon>BOP clade</taxon>
        <taxon>Oryzoideae</taxon>
        <taxon>Oryzeae</taxon>
        <taxon>Oryzinae</taxon>
        <taxon>Oryza</taxon>
    </lineage>
</organism>
<dbReference type="Pfam" id="PF23177">
    <property type="entry name" value="bHLH_IRO3"/>
    <property type="match status" value="1"/>
</dbReference>
<reference evidence="9" key="2">
    <citation type="submission" date="2018-05" db="EMBL/GenBank/DDBJ databases">
        <title>OmerRS3 (Oryza meridionalis Reference Sequence Version 3).</title>
        <authorList>
            <person name="Zhang J."/>
            <person name="Kudrna D."/>
            <person name="Lee S."/>
            <person name="Talag J."/>
            <person name="Welchert J."/>
            <person name="Wing R.A."/>
        </authorList>
    </citation>
    <scope>NUCLEOTIDE SEQUENCE [LARGE SCALE GENOMIC DNA]</scope>
    <source>
        <strain evidence="9">cv. OR44</strain>
    </source>
</reference>
<keyword evidence="6" id="KW-0175">Coiled coil</keyword>
<feature type="region of interest" description="Disordered" evidence="7">
    <location>
        <begin position="305"/>
        <end position="356"/>
    </location>
</feature>
<evidence type="ECO:0000256" key="3">
    <source>
        <dbReference type="ARBA" id="ARBA00023125"/>
    </source>
</evidence>
<dbReference type="InterPro" id="IPR036638">
    <property type="entry name" value="HLH_DNA-bd_sf"/>
</dbReference>
<evidence type="ECO:0000256" key="1">
    <source>
        <dbReference type="ARBA" id="ARBA00005510"/>
    </source>
</evidence>
<proteinExistence type="inferred from homology"/>
<dbReference type="PANTHER" id="PTHR47075">
    <property type="entry name" value="TRANSCRIPTION FACTOR BHLH47"/>
    <property type="match status" value="1"/>
</dbReference>
<evidence type="ECO:0000256" key="2">
    <source>
        <dbReference type="ARBA" id="ARBA00023015"/>
    </source>
</evidence>
<evidence type="ECO:0000256" key="5">
    <source>
        <dbReference type="ARBA" id="ARBA00023242"/>
    </source>
</evidence>
<feature type="region of interest" description="Disordered" evidence="7">
    <location>
        <begin position="369"/>
        <end position="424"/>
    </location>
</feature>
<dbReference type="HOGENOM" id="CLU_053417_0_0_1"/>
<feature type="compositionally biased region" description="Polar residues" evidence="7">
    <location>
        <begin position="336"/>
        <end position="356"/>
    </location>
</feature>
<dbReference type="InterPro" id="IPR057075">
    <property type="entry name" value="bHLH_IRO3"/>
</dbReference>
<keyword evidence="5" id="KW-0539">Nucleus</keyword>
<dbReference type="AlphaFoldDB" id="A0A0E0DXG1"/>
<reference evidence="9" key="1">
    <citation type="submission" date="2015-04" db="UniProtKB">
        <authorList>
            <consortium name="EnsemblPlants"/>
        </authorList>
    </citation>
    <scope>IDENTIFICATION</scope>
</reference>
<evidence type="ECO:0000256" key="6">
    <source>
        <dbReference type="SAM" id="Coils"/>
    </source>
</evidence>
<feature type="domain" description="Iron-related transcription factor 3 bHLH" evidence="8">
    <location>
        <begin position="192"/>
        <end position="266"/>
    </location>
</feature>
<feature type="compositionally biased region" description="Polar residues" evidence="7">
    <location>
        <begin position="305"/>
        <end position="318"/>
    </location>
</feature>